<evidence type="ECO:0000313" key="13">
    <source>
        <dbReference type="EMBL" id="KKY35271.1"/>
    </source>
</evidence>
<evidence type="ECO:0000256" key="7">
    <source>
        <dbReference type="ARBA" id="ARBA00057269"/>
    </source>
</evidence>
<feature type="transmembrane region" description="Helical" evidence="11">
    <location>
        <begin position="463"/>
        <end position="481"/>
    </location>
</feature>
<feature type="transmembrane region" description="Helical" evidence="11">
    <location>
        <begin position="112"/>
        <end position="135"/>
    </location>
</feature>
<reference evidence="13 14" key="2">
    <citation type="submission" date="2015-05" db="EMBL/GenBank/DDBJ databases">
        <authorList>
            <person name="Morales-Cruz A."/>
            <person name="Amrine K.C."/>
            <person name="Cantu D."/>
        </authorList>
    </citation>
    <scope>NUCLEOTIDE SEQUENCE [LARGE SCALE GENOMIC DNA]</scope>
    <source>
        <strain evidence="13">DA912</strain>
    </source>
</reference>
<dbReference type="PANTHER" id="PTHR23501">
    <property type="entry name" value="MAJOR FACILITATOR SUPERFAMILY"/>
    <property type="match status" value="1"/>
</dbReference>
<evidence type="ECO:0000256" key="6">
    <source>
        <dbReference type="ARBA" id="ARBA00023136"/>
    </source>
</evidence>
<dbReference type="Gene3D" id="1.20.1720.10">
    <property type="entry name" value="Multidrug resistance protein D"/>
    <property type="match status" value="1"/>
</dbReference>
<evidence type="ECO:0000256" key="9">
    <source>
        <dbReference type="ARBA" id="ARBA00083178"/>
    </source>
</evidence>
<dbReference type="EMBL" id="LCUC01000167">
    <property type="protein sequence ID" value="KKY35271.1"/>
    <property type="molecule type" value="Genomic_DNA"/>
</dbReference>
<keyword evidence="14" id="KW-1185">Reference proteome</keyword>
<feature type="transmembrane region" description="Helical" evidence="11">
    <location>
        <begin position="298"/>
        <end position="318"/>
    </location>
</feature>
<dbReference type="GO" id="GO:0005886">
    <property type="term" value="C:plasma membrane"/>
    <property type="evidence" value="ECO:0007669"/>
    <property type="project" value="TreeGrafter"/>
</dbReference>
<feature type="transmembrane region" description="Helical" evidence="11">
    <location>
        <begin position="178"/>
        <end position="204"/>
    </location>
</feature>
<evidence type="ECO:0000256" key="3">
    <source>
        <dbReference type="ARBA" id="ARBA00022448"/>
    </source>
</evidence>
<feature type="transmembrane region" description="Helical" evidence="11">
    <location>
        <begin position="210"/>
        <end position="228"/>
    </location>
</feature>
<dbReference type="CDD" id="cd17502">
    <property type="entry name" value="MFS_Azr1_MDR_like"/>
    <property type="match status" value="1"/>
</dbReference>
<comment type="similarity">
    <text evidence="2">Belongs to the major facilitator superfamily. TCR/Tet family.</text>
</comment>
<dbReference type="InterPro" id="IPR020846">
    <property type="entry name" value="MFS_dom"/>
</dbReference>
<feature type="domain" description="Major facilitator superfamily (MFS) profile" evidence="12">
    <location>
        <begin position="113"/>
        <end position="603"/>
    </location>
</feature>
<evidence type="ECO:0000259" key="12">
    <source>
        <dbReference type="PROSITE" id="PS50850"/>
    </source>
</evidence>
<dbReference type="SUPFAM" id="SSF103473">
    <property type="entry name" value="MFS general substrate transporter"/>
    <property type="match status" value="2"/>
</dbReference>
<evidence type="ECO:0000256" key="4">
    <source>
        <dbReference type="ARBA" id="ARBA00022692"/>
    </source>
</evidence>
<evidence type="ECO:0000256" key="11">
    <source>
        <dbReference type="SAM" id="Phobius"/>
    </source>
</evidence>
<dbReference type="Proteomes" id="UP000034680">
    <property type="component" value="Unassembled WGS sequence"/>
</dbReference>
<proteinExistence type="inferred from homology"/>
<feature type="transmembrane region" description="Helical" evidence="11">
    <location>
        <begin position="373"/>
        <end position="394"/>
    </location>
</feature>
<comment type="function">
    <text evidence="7">Efflux pump; part of the gene cluster that mediates the biosynthesis of dothistromin (DOTH), a polyketide toxin very similar in structure to the aflatoxin precursor, versicolorin B. One function of dotC may be to transport early-stage dothistromin biosynthetic intermediates from the cytoplasm into vacuoles, thereby affecting the rate of dothistromin production.</text>
</comment>
<keyword evidence="6 11" id="KW-0472">Membrane</keyword>
<reference evidence="13 14" key="1">
    <citation type="submission" date="2015-05" db="EMBL/GenBank/DDBJ databases">
        <title>Distinctive expansion of gene families associated with plant cell wall degradation and secondary metabolism in the genomes of grapevine trunk pathogens.</title>
        <authorList>
            <person name="Lawrence D.P."/>
            <person name="Travadon R."/>
            <person name="Rolshausen P.E."/>
            <person name="Baumgartner K."/>
        </authorList>
    </citation>
    <scope>NUCLEOTIDE SEQUENCE [LARGE SCALE GENOMIC DNA]</scope>
    <source>
        <strain evidence="13">DA912</strain>
    </source>
</reference>
<keyword evidence="5 11" id="KW-1133">Transmembrane helix</keyword>
<feature type="transmembrane region" description="Helical" evidence="11">
    <location>
        <begin position="406"/>
        <end position="429"/>
    </location>
</feature>
<dbReference type="FunFam" id="1.20.1250.20:FF:000196">
    <property type="entry name" value="MFS toxin efflux pump (AflT)"/>
    <property type="match status" value="1"/>
</dbReference>
<evidence type="ECO:0000256" key="10">
    <source>
        <dbReference type="SAM" id="MobiDB-lite"/>
    </source>
</evidence>
<protein>
    <recommendedName>
        <fullName evidence="8">Efflux pump dotC</fullName>
    </recommendedName>
    <alternativeName>
        <fullName evidence="9">Dothistromin biosynthesis protein C</fullName>
    </alternativeName>
</protein>
<organism evidence="13 14">
    <name type="scientific">Diaporthe ampelina</name>
    <dbReference type="NCBI Taxonomy" id="1214573"/>
    <lineage>
        <taxon>Eukaryota</taxon>
        <taxon>Fungi</taxon>
        <taxon>Dikarya</taxon>
        <taxon>Ascomycota</taxon>
        <taxon>Pezizomycotina</taxon>
        <taxon>Sordariomycetes</taxon>
        <taxon>Sordariomycetidae</taxon>
        <taxon>Diaporthales</taxon>
        <taxon>Diaporthaceae</taxon>
        <taxon>Diaporthe</taxon>
    </lineage>
</organism>
<feature type="transmembrane region" description="Helical" evidence="11">
    <location>
        <begin position="436"/>
        <end position="457"/>
    </location>
</feature>
<dbReference type="InterPro" id="IPR036259">
    <property type="entry name" value="MFS_trans_sf"/>
</dbReference>
<dbReference type="PANTHER" id="PTHR23501:SF102">
    <property type="entry name" value="DRUG TRANSPORTER, PUTATIVE (AFU_ORTHOLOGUE AFUA_3G08530)-RELATED"/>
    <property type="match status" value="1"/>
</dbReference>
<feature type="region of interest" description="Disordered" evidence="10">
    <location>
        <begin position="608"/>
        <end position="657"/>
    </location>
</feature>
<dbReference type="FunFam" id="1.20.1720.10:FF:000014">
    <property type="entry name" value="MFS drug transporter, putative"/>
    <property type="match status" value="1"/>
</dbReference>
<dbReference type="GO" id="GO:0005774">
    <property type="term" value="C:vacuolar membrane"/>
    <property type="evidence" value="ECO:0007669"/>
    <property type="project" value="UniProtKB-SubCell"/>
</dbReference>
<feature type="transmembrane region" description="Helical" evidence="11">
    <location>
        <begin position="330"/>
        <end position="352"/>
    </location>
</feature>
<keyword evidence="4 11" id="KW-0812">Transmembrane</keyword>
<feature type="compositionally biased region" description="Low complexity" evidence="10">
    <location>
        <begin position="69"/>
        <end position="81"/>
    </location>
</feature>
<evidence type="ECO:0000313" key="14">
    <source>
        <dbReference type="Proteomes" id="UP000034680"/>
    </source>
</evidence>
<dbReference type="Pfam" id="PF07690">
    <property type="entry name" value="MFS_1"/>
    <property type="match status" value="1"/>
</dbReference>
<sequence length="657" mass="69215">MALSPAADGDIIDDEKPHRASESSVSTTTLGSASLQNLDAAAVTRSQKGAGETEKDGVARPRSDHAADDVGASAAAPQAAARSDDAPPANPGQDGGGARAPEDQRTTLQTSLIMISLCLSVFLAALDVTIVTVAVPRISSDFDSTAGYTWVGSAYLLANAAAAPSWGKISDIWGRKPVLLTAVGVFWVGSLLAGVSVSMGMLIVGRAIQGIGGGGILILVNICISDLFSMRRRGLFLGIISLVWALAGGFGPVLGGVFTQQATWRWCFYINLPISGCAMVILFFSLHLHNPRTGVKEGLAAIDWLGSLTIVGGTLMILLGLEFGGVTFPWASPTVICLIVFGAVLVGIFFLVELRVAKFPVIPLRIFKQPSNLAVVGLSACHGFVFISASYYLPLYFQGVLGADPLLSGVYVLPFTFVMGAAAAVTGFVIKKTGKYVPCIIFGFVFMTLGYGLFINLDPYENWAKIVIYQIILGLGVGPNFQSPLIALQTTVQPKDIASATATYGFVRQVATSMSVVIGGVIFQNEMQKQYPTLLDQLGPDIANLLSGSNAASSVEAVAALPQPQRGAAQRAYFNAIRIMFIFYVAFAGLGLVTSFFVGSRKLSKEHIEHKTGLQTLQPARGPVGDEEKRAGGDGAAEPRAREAGVQQAAETHHSKP</sequence>
<dbReference type="Gene3D" id="1.20.1250.20">
    <property type="entry name" value="MFS general substrate transporter like domains"/>
    <property type="match status" value="1"/>
</dbReference>
<feature type="transmembrane region" description="Helical" evidence="11">
    <location>
        <begin position="263"/>
        <end position="286"/>
    </location>
</feature>
<dbReference type="PROSITE" id="PS50850">
    <property type="entry name" value="MFS"/>
    <property type="match status" value="1"/>
</dbReference>
<dbReference type="InterPro" id="IPR011701">
    <property type="entry name" value="MFS"/>
</dbReference>
<feature type="compositionally biased region" description="Polar residues" evidence="10">
    <location>
        <begin position="22"/>
        <end position="37"/>
    </location>
</feature>
<evidence type="ECO:0000256" key="1">
    <source>
        <dbReference type="ARBA" id="ARBA00004128"/>
    </source>
</evidence>
<feature type="region of interest" description="Disordered" evidence="10">
    <location>
        <begin position="1"/>
        <end position="103"/>
    </location>
</feature>
<name>A0A0G2FML9_9PEZI</name>
<evidence type="ECO:0000256" key="5">
    <source>
        <dbReference type="ARBA" id="ARBA00022989"/>
    </source>
</evidence>
<feature type="transmembrane region" description="Helical" evidence="11">
    <location>
        <begin position="576"/>
        <end position="598"/>
    </location>
</feature>
<feature type="transmembrane region" description="Helical" evidence="11">
    <location>
        <begin position="147"/>
        <end position="166"/>
    </location>
</feature>
<dbReference type="AlphaFoldDB" id="A0A0G2FML9"/>
<feature type="compositionally biased region" description="Basic and acidic residues" evidence="10">
    <location>
        <begin position="624"/>
        <end position="643"/>
    </location>
</feature>
<feature type="transmembrane region" description="Helical" evidence="11">
    <location>
        <begin position="235"/>
        <end position="257"/>
    </location>
</feature>
<evidence type="ECO:0000256" key="2">
    <source>
        <dbReference type="ARBA" id="ARBA00007520"/>
    </source>
</evidence>
<dbReference type="OrthoDB" id="10021397at2759"/>
<dbReference type="GO" id="GO:0022857">
    <property type="term" value="F:transmembrane transporter activity"/>
    <property type="evidence" value="ECO:0007669"/>
    <property type="project" value="InterPro"/>
</dbReference>
<gene>
    <name evidence="13" type="ORF">UCDDA912_g04751</name>
</gene>
<accession>A0A0G2FML9</accession>
<comment type="subcellular location">
    <subcellularLocation>
        <location evidence="1">Vacuole membrane</location>
        <topology evidence="1">Multi-pass membrane protein</topology>
    </subcellularLocation>
</comment>
<evidence type="ECO:0000256" key="8">
    <source>
        <dbReference type="ARBA" id="ARBA00069956"/>
    </source>
</evidence>
<dbReference type="PRINTS" id="PR01036">
    <property type="entry name" value="TCRTETB"/>
</dbReference>
<comment type="caution">
    <text evidence="13">The sequence shown here is derived from an EMBL/GenBank/DDBJ whole genome shotgun (WGS) entry which is preliminary data.</text>
</comment>
<keyword evidence="3" id="KW-0813">Transport</keyword>
<feature type="compositionally biased region" description="Basic and acidic residues" evidence="10">
    <location>
        <begin position="51"/>
        <end position="68"/>
    </location>
</feature>